<dbReference type="EMBL" id="QRTC01000056">
    <property type="protein sequence ID" value="RGQ36208.1"/>
    <property type="molecule type" value="Genomic_DNA"/>
</dbReference>
<dbReference type="Proteomes" id="UP000284751">
    <property type="component" value="Unassembled WGS sequence"/>
</dbReference>
<organism evidence="1 2">
    <name type="scientific">[Clostridium] leptum</name>
    <dbReference type="NCBI Taxonomy" id="1535"/>
    <lineage>
        <taxon>Bacteria</taxon>
        <taxon>Bacillati</taxon>
        <taxon>Bacillota</taxon>
        <taxon>Clostridia</taxon>
        <taxon>Eubacteriales</taxon>
        <taxon>Oscillospiraceae</taxon>
        <taxon>Oscillospiraceae incertae sedis</taxon>
    </lineage>
</organism>
<evidence type="ECO:0000313" key="2">
    <source>
        <dbReference type="Proteomes" id="UP000284751"/>
    </source>
</evidence>
<keyword evidence="1" id="KW-0238">DNA-binding</keyword>
<sequence length="65" mass="7466">MESTSFMRVDEVAQELGISKSYAYKIVQKLNAELKEKGFMTISGRVNKQYFMERTCYGATKKEGD</sequence>
<dbReference type="AlphaFoldDB" id="A0A412AV54"/>
<name>A0A412AV54_9FIRM</name>
<comment type="caution">
    <text evidence="1">The sequence shown here is derived from an EMBL/GenBank/DDBJ whole genome shotgun (WGS) entry which is preliminary data.</text>
</comment>
<accession>A0A412AV54</accession>
<dbReference type="GO" id="GO:0003677">
    <property type="term" value="F:DNA binding"/>
    <property type="evidence" value="ECO:0007669"/>
    <property type="project" value="UniProtKB-KW"/>
</dbReference>
<gene>
    <name evidence="1" type="ORF">DWY99_11780</name>
</gene>
<protein>
    <submittedName>
        <fullName evidence="1">DNA-binding protein</fullName>
    </submittedName>
</protein>
<proteinExistence type="predicted"/>
<evidence type="ECO:0000313" key="1">
    <source>
        <dbReference type="EMBL" id="RGQ36208.1"/>
    </source>
</evidence>
<reference evidence="1 2" key="1">
    <citation type="submission" date="2018-08" db="EMBL/GenBank/DDBJ databases">
        <title>A genome reference for cultivated species of the human gut microbiota.</title>
        <authorList>
            <person name="Zou Y."/>
            <person name="Xue W."/>
            <person name="Luo G."/>
        </authorList>
    </citation>
    <scope>NUCLEOTIDE SEQUENCE [LARGE SCALE GENOMIC DNA]</scope>
    <source>
        <strain evidence="1 2">AF28-26</strain>
    </source>
</reference>